<feature type="transmembrane region" description="Helical" evidence="1">
    <location>
        <begin position="5"/>
        <end position="25"/>
    </location>
</feature>
<sequence length="131" mass="15030">MNYKIFSLIIGFTIWLLATIAFRVYGQYFFLTNNHTVMIGIYLAVLPFLGLLAAWVFNKYKLGKLQAIQSSVIMVLPGMILDTFCIEFFPLVFPNLPETDAATFGSWLMWAYATVLVFGLIRKDKKVRQET</sequence>
<dbReference type="Proteomes" id="UP000295215">
    <property type="component" value="Unassembled WGS sequence"/>
</dbReference>
<evidence type="ECO:0000256" key="1">
    <source>
        <dbReference type="SAM" id="Phobius"/>
    </source>
</evidence>
<dbReference type="AlphaFoldDB" id="A0A4V3E7Q8"/>
<organism evidence="2 3">
    <name type="scientific">Myroides indicus</name>
    <dbReference type="NCBI Taxonomy" id="1323422"/>
    <lineage>
        <taxon>Bacteria</taxon>
        <taxon>Pseudomonadati</taxon>
        <taxon>Bacteroidota</taxon>
        <taxon>Flavobacteriia</taxon>
        <taxon>Flavobacteriales</taxon>
        <taxon>Flavobacteriaceae</taxon>
        <taxon>Myroides</taxon>
    </lineage>
</organism>
<accession>A0A4V3E7Q8</accession>
<name>A0A4V3E7Q8_9FLAO</name>
<reference evidence="2 3" key="1">
    <citation type="submission" date="2019-03" db="EMBL/GenBank/DDBJ databases">
        <title>Genomic Encyclopedia of Archaeal and Bacterial Type Strains, Phase II (KMG-II): from individual species to whole genera.</title>
        <authorList>
            <person name="Goeker M."/>
        </authorList>
    </citation>
    <scope>NUCLEOTIDE SEQUENCE [LARGE SCALE GENOMIC DNA]</scope>
    <source>
        <strain evidence="2 3">DSM 28213</strain>
    </source>
</reference>
<dbReference type="RefSeq" id="WP_133713521.1">
    <property type="nucleotide sequence ID" value="NZ_SOAG01000031.1"/>
</dbReference>
<feature type="transmembrane region" description="Helical" evidence="1">
    <location>
        <begin position="104"/>
        <end position="121"/>
    </location>
</feature>
<evidence type="ECO:0000313" key="2">
    <source>
        <dbReference type="EMBL" id="TDS52420.1"/>
    </source>
</evidence>
<protein>
    <recommendedName>
        <fullName evidence="4">DUF5367 domain-containing protein</fullName>
    </recommendedName>
</protein>
<feature type="transmembrane region" description="Helical" evidence="1">
    <location>
        <begin position="37"/>
        <end position="58"/>
    </location>
</feature>
<gene>
    <name evidence="2" type="ORF">C8P70_13111</name>
</gene>
<feature type="transmembrane region" description="Helical" evidence="1">
    <location>
        <begin position="70"/>
        <end position="92"/>
    </location>
</feature>
<keyword evidence="1" id="KW-0812">Transmembrane</keyword>
<proteinExistence type="predicted"/>
<comment type="caution">
    <text evidence="2">The sequence shown here is derived from an EMBL/GenBank/DDBJ whole genome shotgun (WGS) entry which is preliminary data.</text>
</comment>
<dbReference type="InterPro" id="IPR020509">
    <property type="entry name" value="Uncharacterised_YnzE"/>
</dbReference>
<keyword evidence="1" id="KW-0472">Membrane</keyword>
<keyword evidence="3" id="KW-1185">Reference proteome</keyword>
<evidence type="ECO:0008006" key="4">
    <source>
        <dbReference type="Google" id="ProtNLM"/>
    </source>
</evidence>
<evidence type="ECO:0000313" key="3">
    <source>
        <dbReference type="Proteomes" id="UP000295215"/>
    </source>
</evidence>
<dbReference type="EMBL" id="SOAG01000031">
    <property type="protein sequence ID" value="TDS52420.1"/>
    <property type="molecule type" value="Genomic_DNA"/>
</dbReference>
<dbReference type="Pfam" id="PF17329">
    <property type="entry name" value="DUF5367"/>
    <property type="match status" value="1"/>
</dbReference>
<keyword evidence="1" id="KW-1133">Transmembrane helix</keyword>
<dbReference type="OrthoDB" id="8479580at2"/>